<dbReference type="AlphaFoldDB" id="A0A1L7CXU7"/>
<dbReference type="InterPro" id="IPR002130">
    <property type="entry name" value="Cyclophilin-type_PPIase_dom"/>
</dbReference>
<dbReference type="Gene3D" id="2.40.100.10">
    <property type="entry name" value="Cyclophilin-like"/>
    <property type="match status" value="1"/>
</dbReference>
<dbReference type="KEGG" id="csph:CSPHI_06120"/>
<accession>A0A1L7CXU7</accession>
<organism evidence="5 6">
    <name type="scientific">Corynebacterium sphenisci DSM 44792</name>
    <dbReference type="NCBI Taxonomy" id="1437874"/>
    <lineage>
        <taxon>Bacteria</taxon>
        <taxon>Bacillati</taxon>
        <taxon>Actinomycetota</taxon>
        <taxon>Actinomycetes</taxon>
        <taxon>Mycobacteriales</taxon>
        <taxon>Corynebacteriaceae</taxon>
        <taxon>Corynebacterium</taxon>
    </lineage>
</organism>
<evidence type="ECO:0000256" key="2">
    <source>
        <dbReference type="SAM" id="MobiDB-lite"/>
    </source>
</evidence>
<comment type="function">
    <text evidence="1">PPIases accelerate the folding of proteins. It catalyzes the cis-trans isomerization of proline imidic peptide bonds in oligopeptides.</text>
</comment>
<keyword evidence="3" id="KW-0472">Membrane</keyword>
<dbReference type="InterPro" id="IPR029000">
    <property type="entry name" value="Cyclophilin-like_dom_sf"/>
</dbReference>
<keyword evidence="3" id="KW-1133">Transmembrane helix</keyword>
<dbReference type="GO" id="GO:0003755">
    <property type="term" value="F:peptidyl-prolyl cis-trans isomerase activity"/>
    <property type="evidence" value="ECO:0007669"/>
    <property type="project" value="InterPro"/>
</dbReference>
<gene>
    <name evidence="5" type="ORF">CSPHI_06120</name>
</gene>
<keyword evidence="6" id="KW-1185">Reference proteome</keyword>
<evidence type="ECO:0000256" key="1">
    <source>
        <dbReference type="ARBA" id="ARBA00002388"/>
    </source>
</evidence>
<dbReference type="Proteomes" id="UP000185469">
    <property type="component" value="Chromosome"/>
</dbReference>
<dbReference type="OrthoDB" id="5507614at2"/>
<feature type="compositionally biased region" description="Basic and acidic residues" evidence="2">
    <location>
        <begin position="262"/>
        <end position="272"/>
    </location>
</feature>
<feature type="region of interest" description="Disordered" evidence="2">
    <location>
        <begin position="249"/>
        <end position="272"/>
    </location>
</feature>
<protein>
    <submittedName>
        <fullName evidence="5">Isomerase</fullName>
    </submittedName>
</protein>
<dbReference type="PROSITE" id="PS50072">
    <property type="entry name" value="CSA_PPIASE_2"/>
    <property type="match status" value="1"/>
</dbReference>
<keyword evidence="5" id="KW-0413">Isomerase</keyword>
<keyword evidence="3" id="KW-0812">Transmembrane</keyword>
<feature type="domain" description="PPIase cyclophilin-type" evidence="4">
    <location>
        <begin position="115"/>
        <end position="271"/>
    </location>
</feature>
<dbReference type="PANTHER" id="PTHR45625">
    <property type="entry name" value="PEPTIDYL-PROLYL CIS-TRANS ISOMERASE-RELATED"/>
    <property type="match status" value="1"/>
</dbReference>
<evidence type="ECO:0000256" key="3">
    <source>
        <dbReference type="SAM" id="Phobius"/>
    </source>
</evidence>
<evidence type="ECO:0000259" key="4">
    <source>
        <dbReference type="PROSITE" id="PS50072"/>
    </source>
</evidence>
<feature type="transmembrane region" description="Helical" evidence="3">
    <location>
        <begin position="20"/>
        <end position="40"/>
    </location>
</feature>
<dbReference type="EMBL" id="CP009248">
    <property type="protein sequence ID" value="APT90686.1"/>
    <property type="molecule type" value="Genomic_DNA"/>
</dbReference>
<proteinExistence type="predicted"/>
<dbReference type="SUPFAM" id="SSF50891">
    <property type="entry name" value="Cyclophilin-like"/>
    <property type="match status" value="1"/>
</dbReference>
<sequence length="272" mass="28080">MRNLERELRKRERAEKTKPLGVVAATLAILVVIVGGIWFLTTIGGEDEEVEAESTTPVTDPADEGVEPLSLVRAEALPDTVTCDYVEDGAAAKEVAAPDGAEVPATGEVTVTLATSAGEIPMVLDRSLSPCAVHAIEHLARSGYFDDTVCHRLTTGGLNVLQCGDPTGSGTGGPGFRFADEYPVDGSEAGAGQTVVYPEGSIAMANSGPDTNGSQFFLNYADGTLPPNYSVIGRMDDTGLATVRAVGDKGVADGGGDGAPAEEVRIREATVS</sequence>
<dbReference type="InterPro" id="IPR044666">
    <property type="entry name" value="Cyclophilin_A-like"/>
</dbReference>
<name>A0A1L7CXU7_9CORY</name>
<evidence type="ECO:0000313" key="5">
    <source>
        <dbReference type="EMBL" id="APT90686.1"/>
    </source>
</evidence>
<reference evidence="5 6" key="1">
    <citation type="submission" date="2014-08" db="EMBL/GenBank/DDBJ databases">
        <title>Complete genome sequence of Corynebacterium sphenisci CECT 5990(T) (=DSM 44792(T)), isolated from healthy wild penguins.</title>
        <authorList>
            <person name="Ruckert C."/>
            <person name="Albersmeier A."/>
            <person name="Winkler A."/>
            <person name="Kalinowski J."/>
        </authorList>
    </citation>
    <scope>NUCLEOTIDE SEQUENCE [LARGE SCALE GENOMIC DNA]</scope>
    <source>
        <strain evidence="5 6">DSM 44792</strain>
    </source>
</reference>
<evidence type="ECO:0000313" key="6">
    <source>
        <dbReference type="Proteomes" id="UP000185469"/>
    </source>
</evidence>
<dbReference type="STRING" id="1437874.CSPHI_06120"/>
<dbReference type="Pfam" id="PF00160">
    <property type="entry name" value="Pro_isomerase"/>
    <property type="match status" value="1"/>
</dbReference>
<dbReference type="PANTHER" id="PTHR45625:SF3">
    <property type="entry name" value="PEPTIDYL-PROLYL CIS-TRANS ISOMERASE B-RELATED"/>
    <property type="match status" value="1"/>
</dbReference>